<evidence type="ECO:0000313" key="2">
    <source>
        <dbReference type="EMBL" id="GLQ93102.1"/>
    </source>
</evidence>
<keyword evidence="1" id="KW-0472">Membrane</keyword>
<sequence>MTDISNGLQLRESAMKRMTRTERKEGLSIFLIYALFVASICFLRAYGVVWMESQERLVEACAFGNEGSSVDLGDMLILGNKAGDGAKRMGCK</sequence>
<reference evidence="3" key="1">
    <citation type="journal article" date="2019" name="Int. J. Syst. Evol. Microbiol.">
        <title>The Global Catalogue of Microorganisms (GCM) 10K type strain sequencing project: providing services to taxonomists for standard genome sequencing and annotation.</title>
        <authorList>
            <consortium name="The Broad Institute Genomics Platform"/>
            <consortium name="The Broad Institute Genome Sequencing Center for Infectious Disease"/>
            <person name="Wu L."/>
            <person name="Ma J."/>
        </authorList>
    </citation>
    <scope>NUCLEOTIDE SEQUENCE [LARGE SCALE GENOMIC DNA]</scope>
    <source>
        <strain evidence="3">NBRC 111980</strain>
    </source>
</reference>
<protein>
    <submittedName>
        <fullName evidence="2">Uncharacterized protein</fullName>
    </submittedName>
</protein>
<feature type="transmembrane region" description="Helical" evidence="1">
    <location>
        <begin position="26"/>
        <end position="47"/>
    </location>
</feature>
<evidence type="ECO:0000256" key="1">
    <source>
        <dbReference type="SAM" id="Phobius"/>
    </source>
</evidence>
<keyword evidence="1" id="KW-1133">Transmembrane helix</keyword>
<comment type="caution">
    <text evidence="2">The sequence shown here is derived from an EMBL/GenBank/DDBJ whole genome shotgun (WGS) entry which is preliminary data.</text>
</comment>
<gene>
    <name evidence="2" type="ORF">GCM10007901_20530</name>
</gene>
<dbReference type="Proteomes" id="UP001156670">
    <property type="component" value="Unassembled WGS sequence"/>
</dbReference>
<keyword evidence="3" id="KW-1185">Reference proteome</keyword>
<evidence type="ECO:0000313" key="3">
    <source>
        <dbReference type="Proteomes" id="UP001156670"/>
    </source>
</evidence>
<accession>A0ABQ5XP07</accession>
<name>A0ABQ5XP07_9GAMM</name>
<proteinExistence type="predicted"/>
<keyword evidence="1" id="KW-0812">Transmembrane</keyword>
<dbReference type="EMBL" id="BSOB01000017">
    <property type="protein sequence ID" value="GLQ93102.1"/>
    <property type="molecule type" value="Genomic_DNA"/>
</dbReference>
<organism evidence="2 3">
    <name type="scientific">Dyella acidisoli</name>
    <dbReference type="NCBI Taxonomy" id="1867834"/>
    <lineage>
        <taxon>Bacteria</taxon>
        <taxon>Pseudomonadati</taxon>
        <taxon>Pseudomonadota</taxon>
        <taxon>Gammaproteobacteria</taxon>
        <taxon>Lysobacterales</taxon>
        <taxon>Rhodanobacteraceae</taxon>
        <taxon>Dyella</taxon>
    </lineage>
</organism>